<feature type="chain" id="PRO_5045482706" evidence="1">
    <location>
        <begin position="28"/>
        <end position="531"/>
    </location>
</feature>
<comment type="caution">
    <text evidence="4">The sequence shown here is derived from an EMBL/GenBank/DDBJ whole genome shotgun (WGS) entry which is preliminary data.</text>
</comment>
<evidence type="ECO:0000259" key="2">
    <source>
        <dbReference type="Pfam" id="PF00144"/>
    </source>
</evidence>
<feature type="domain" description="Beta-lactamase-related" evidence="2">
    <location>
        <begin position="44"/>
        <end position="372"/>
    </location>
</feature>
<organism evidence="4 5">
    <name type="scientific">Qipengyuania qiaonensis</name>
    <dbReference type="NCBI Taxonomy" id="2867240"/>
    <lineage>
        <taxon>Bacteria</taxon>
        <taxon>Pseudomonadati</taxon>
        <taxon>Pseudomonadota</taxon>
        <taxon>Alphaproteobacteria</taxon>
        <taxon>Sphingomonadales</taxon>
        <taxon>Erythrobacteraceae</taxon>
        <taxon>Qipengyuania</taxon>
    </lineage>
</organism>
<dbReference type="PANTHER" id="PTHR46825:SF15">
    <property type="entry name" value="BETA-LACTAMASE-RELATED DOMAIN-CONTAINING PROTEIN"/>
    <property type="match status" value="1"/>
</dbReference>
<keyword evidence="1" id="KW-0732">Signal</keyword>
<dbReference type="InterPro" id="IPR012338">
    <property type="entry name" value="Beta-lactam/transpept-like"/>
</dbReference>
<evidence type="ECO:0000313" key="4">
    <source>
        <dbReference type="EMBL" id="MBX7483472.1"/>
    </source>
</evidence>
<dbReference type="Pfam" id="PF00144">
    <property type="entry name" value="Beta-lactamase"/>
    <property type="match status" value="1"/>
</dbReference>
<evidence type="ECO:0000256" key="1">
    <source>
        <dbReference type="SAM" id="SignalP"/>
    </source>
</evidence>
<keyword evidence="4" id="KW-0378">Hydrolase</keyword>
<dbReference type="EMBL" id="JAIGNO010000009">
    <property type="protein sequence ID" value="MBX7483472.1"/>
    <property type="molecule type" value="Genomic_DNA"/>
</dbReference>
<evidence type="ECO:0000313" key="5">
    <source>
        <dbReference type="Proteomes" id="UP000755104"/>
    </source>
</evidence>
<dbReference type="InterPro" id="IPR001466">
    <property type="entry name" value="Beta-lactam-related"/>
</dbReference>
<proteinExistence type="predicted"/>
<dbReference type="Gene3D" id="2.40.128.600">
    <property type="match status" value="1"/>
</dbReference>
<reference evidence="4 5" key="1">
    <citation type="submission" date="2021-08" db="EMBL/GenBank/DDBJ databases">
        <title>Comparative Genomics Analysis of the Genus Qipengyuania Reveals Extensive Genetic Diversity and Metabolic Versatility, Including the Description of Fifteen Novel Species.</title>
        <authorList>
            <person name="Liu Y."/>
        </authorList>
    </citation>
    <scope>NUCLEOTIDE SEQUENCE [LARGE SCALE GENOMIC DNA]</scope>
    <source>
        <strain evidence="4 5">6D47A</strain>
    </source>
</reference>
<feature type="domain" description="Peptidase S12 Pab87-related C-terminal" evidence="3">
    <location>
        <begin position="425"/>
        <end position="524"/>
    </location>
</feature>
<accession>A0ABS7J821</accession>
<dbReference type="PANTHER" id="PTHR46825">
    <property type="entry name" value="D-ALANYL-D-ALANINE-CARBOXYPEPTIDASE/ENDOPEPTIDASE AMPH"/>
    <property type="match status" value="1"/>
</dbReference>
<dbReference type="RefSeq" id="WP_221559268.1">
    <property type="nucleotide sequence ID" value="NZ_JAIGNO010000009.1"/>
</dbReference>
<evidence type="ECO:0000259" key="3">
    <source>
        <dbReference type="Pfam" id="PF11954"/>
    </source>
</evidence>
<gene>
    <name evidence="4" type="ORF">K3174_13100</name>
</gene>
<keyword evidence="5" id="KW-1185">Reference proteome</keyword>
<dbReference type="Pfam" id="PF11954">
    <property type="entry name" value="DUF3471"/>
    <property type="match status" value="1"/>
</dbReference>
<dbReference type="GO" id="GO:0016787">
    <property type="term" value="F:hydrolase activity"/>
    <property type="evidence" value="ECO:0007669"/>
    <property type="project" value="UniProtKB-KW"/>
</dbReference>
<feature type="signal peptide" evidence="1">
    <location>
        <begin position="1"/>
        <end position="27"/>
    </location>
</feature>
<dbReference type="SUPFAM" id="SSF56601">
    <property type="entry name" value="beta-lactamase/transpeptidase-like"/>
    <property type="match status" value="1"/>
</dbReference>
<dbReference type="Proteomes" id="UP000755104">
    <property type="component" value="Unassembled WGS sequence"/>
</dbReference>
<sequence>MTCMRPLRILPLVVVCFGLVASRAASAPPANLNERADVLLERFEAPGLSIAIVEDGEVTFADGFGITDLANPVAVGPDTNFAIGSVTKAFTATALAILVDEGRIGWDQKVVDIMPEFRMKDAWVTREMTVRDLLVHRSGLGLGAGDLLFVPRSVLTRADVVERLGEIPLKTSFRSSYAYDNILYMVAGRLIERVTGESWERFVTDRILRPAGMTRATVENDMRGPGNLVADPHARINGPIRGLGTMERLDDKLVVAQVAAPAGGIAASANDMAKWIELQLALGDLPGDARLFSEAQAREMWNPVVLMPTPIYAGEISETAPLFNTYALGWNVRDYRGERVIMHGGGVYGSITRLVLLPDRNVGFFLATNSEEAGLLTGLQFELLDHYLGVEGNDWPAAFGDFIAAYFGNAAEQMGAPGKEPDDVGPSLPLAGYVGKYADPWFGTIELTAENGALTVSYPHWDGITARLEHYQYDTFITHYNEDSLEPAYVTFALDAEGAVERVTMKAVSPVADFSWDYHDLLFEPVAAGGQ</sequence>
<dbReference type="InterPro" id="IPR021860">
    <property type="entry name" value="Peptidase_S12_Pab87-rel_C"/>
</dbReference>
<dbReference type="InterPro" id="IPR050491">
    <property type="entry name" value="AmpC-like"/>
</dbReference>
<protein>
    <submittedName>
        <fullName evidence="4">Serine hydrolase</fullName>
    </submittedName>
</protein>
<dbReference type="Gene3D" id="3.40.710.10">
    <property type="entry name" value="DD-peptidase/beta-lactamase superfamily"/>
    <property type="match status" value="1"/>
</dbReference>
<name>A0ABS7J821_9SPHN</name>